<reference evidence="2 3" key="1">
    <citation type="submission" date="2019-05" db="EMBL/GenBank/DDBJ databases">
        <title>Another draft genome of Portunus trituberculatus and its Hox gene families provides insights of decapod evolution.</title>
        <authorList>
            <person name="Jeong J.-H."/>
            <person name="Song I."/>
            <person name="Kim S."/>
            <person name="Choi T."/>
            <person name="Kim D."/>
            <person name="Ryu S."/>
            <person name="Kim W."/>
        </authorList>
    </citation>
    <scope>NUCLEOTIDE SEQUENCE [LARGE SCALE GENOMIC DNA]</scope>
    <source>
        <tissue evidence="2">Muscle</tissue>
    </source>
</reference>
<feature type="region of interest" description="Disordered" evidence="1">
    <location>
        <begin position="1"/>
        <end position="66"/>
    </location>
</feature>
<keyword evidence="3" id="KW-1185">Reference proteome</keyword>
<sequence>MRSASSSPLYHHRGHCPRLPSHLPHIAQRFSGSRVRPSGPGVLPRPAPRPASTAAGAGQRGRKTEVIRKSLEGAAAVSGMILPGQGKAQGRGQLVGSEADRCTLTTIRPTFPDTRSPSPSPVMERKPSESRRAHRHRDGIKMGESQKKNYYLIQLE</sequence>
<feature type="region of interest" description="Disordered" evidence="1">
    <location>
        <begin position="79"/>
        <end position="156"/>
    </location>
</feature>
<evidence type="ECO:0000313" key="3">
    <source>
        <dbReference type="Proteomes" id="UP000324222"/>
    </source>
</evidence>
<evidence type="ECO:0000256" key="1">
    <source>
        <dbReference type="SAM" id="MobiDB-lite"/>
    </source>
</evidence>
<dbReference type="AlphaFoldDB" id="A0A5B7GP22"/>
<dbReference type="EMBL" id="VSRR010016494">
    <property type="protein sequence ID" value="MPC59359.1"/>
    <property type="molecule type" value="Genomic_DNA"/>
</dbReference>
<organism evidence="2 3">
    <name type="scientific">Portunus trituberculatus</name>
    <name type="common">Swimming crab</name>
    <name type="synonym">Neptunus trituberculatus</name>
    <dbReference type="NCBI Taxonomy" id="210409"/>
    <lineage>
        <taxon>Eukaryota</taxon>
        <taxon>Metazoa</taxon>
        <taxon>Ecdysozoa</taxon>
        <taxon>Arthropoda</taxon>
        <taxon>Crustacea</taxon>
        <taxon>Multicrustacea</taxon>
        <taxon>Malacostraca</taxon>
        <taxon>Eumalacostraca</taxon>
        <taxon>Eucarida</taxon>
        <taxon>Decapoda</taxon>
        <taxon>Pleocyemata</taxon>
        <taxon>Brachyura</taxon>
        <taxon>Eubrachyura</taxon>
        <taxon>Portunoidea</taxon>
        <taxon>Portunidae</taxon>
        <taxon>Portuninae</taxon>
        <taxon>Portunus</taxon>
    </lineage>
</organism>
<evidence type="ECO:0000313" key="2">
    <source>
        <dbReference type="EMBL" id="MPC59359.1"/>
    </source>
</evidence>
<dbReference type="Proteomes" id="UP000324222">
    <property type="component" value="Unassembled WGS sequence"/>
</dbReference>
<name>A0A5B7GP22_PORTR</name>
<gene>
    <name evidence="2" type="ORF">E2C01_053378</name>
</gene>
<protein>
    <submittedName>
        <fullName evidence="2">Uncharacterized protein</fullName>
    </submittedName>
</protein>
<proteinExistence type="predicted"/>
<accession>A0A5B7GP22</accession>
<comment type="caution">
    <text evidence="2">The sequence shown here is derived from an EMBL/GenBank/DDBJ whole genome shotgun (WGS) entry which is preliminary data.</text>
</comment>
<feature type="compositionally biased region" description="Polar residues" evidence="1">
    <location>
        <begin position="103"/>
        <end position="117"/>
    </location>
</feature>